<keyword evidence="1" id="KW-0732">Signal</keyword>
<gene>
    <name evidence="2" type="primary">trbC</name>
    <name evidence="2" type="ORF">CIK00_17380</name>
</gene>
<proteinExistence type="predicted"/>
<feature type="signal peptide" evidence="1">
    <location>
        <begin position="1"/>
        <end position="17"/>
    </location>
</feature>
<name>A0A2N4UNJ6_9GAMM</name>
<dbReference type="NCBIfam" id="TIGR02742">
    <property type="entry name" value="TrbC_Ftype"/>
    <property type="match status" value="1"/>
</dbReference>
<reference evidence="2 3" key="1">
    <citation type="journal article" date="2018" name="Syst. Appl. Microbiol.">
        <title>Photobacterium carnosum sp. nov., isolated from spoiled modified atmosphere packaged poultry meat.</title>
        <authorList>
            <person name="Hilgarth M."/>
            <person name="Fuertes S."/>
            <person name="Ehrmann M."/>
            <person name="Vogel R.F."/>
        </authorList>
    </citation>
    <scope>NUCLEOTIDE SEQUENCE [LARGE SCALE GENOMIC DNA]</scope>
    <source>
        <strain evidence="2 3">TMW 2.2021</strain>
    </source>
</reference>
<dbReference type="AlphaFoldDB" id="A0A2N4UNJ6"/>
<dbReference type="InterPro" id="IPR019106">
    <property type="entry name" value="T4SS_TrbC"/>
</dbReference>
<keyword evidence="3" id="KW-1185">Reference proteome</keyword>
<accession>A0A2N4UNJ6</accession>
<dbReference type="Proteomes" id="UP000234420">
    <property type="component" value="Unassembled WGS sequence"/>
</dbReference>
<feature type="chain" id="PRO_5014756000" evidence="1">
    <location>
        <begin position="18"/>
        <end position="214"/>
    </location>
</feature>
<protein>
    <submittedName>
        <fullName evidence="2">Type-F conjugative transfer system pilin assembly protein TrbC</fullName>
    </submittedName>
</protein>
<dbReference type="Pfam" id="PF09673">
    <property type="entry name" value="TrbC_Ftype"/>
    <property type="match status" value="1"/>
</dbReference>
<dbReference type="InterPro" id="IPR014113">
    <property type="entry name" value="T4SS_TrbC_subgr"/>
</dbReference>
<comment type="caution">
    <text evidence="2">The sequence shown here is derived from an EMBL/GenBank/DDBJ whole genome shotgun (WGS) entry which is preliminary data.</text>
</comment>
<evidence type="ECO:0000313" key="2">
    <source>
        <dbReference type="EMBL" id="PLC56594.1"/>
    </source>
</evidence>
<dbReference type="EMBL" id="NPIB01000027">
    <property type="protein sequence ID" value="PLC56594.1"/>
    <property type="molecule type" value="Genomic_DNA"/>
</dbReference>
<dbReference type="RefSeq" id="WP_101769914.1">
    <property type="nucleotide sequence ID" value="NZ_BPPU01000005.1"/>
</dbReference>
<evidence type="ECO:0000313" key="3">
    <source>
        <dbReference type="Proteomes" id="UP000234420"/>
    </source>
</evidence>
<organism evidence="2 3">
    <name type="scientific">Photobacterium carnosum</name>
    <dbReference type="NCBI Taxonomy" id="2023717"/>
    <lineage>
        <taxon>Bacteria</taxon>
        <taxon>Pseudomonadati</taxon>
        <taxon>Pseudomonadota</taxon>
        <taxon>Gammaproteobacteria</taxon>
        <taxon>Vibrionales</taxon>
        <taxon>Vibrionaceae</taxon>
        <taxon>Photobacterium</taxon>
    </lineage>
</organism>
<evidence type="ECO:0000256" key="1">
    <source>
        <dbReference type="SAM" id="SignalP"/>
    </source>
</evidence>
<sequence length="214" mass="23822">MRISPFLWLLFSPALYATSWTEQEVHALQQQKEAQAASFFTPDIQQQHLNAFLHAEQYKEQAKVEGQQAIKKVTPKDNPDAAPPSIIVFVSLGMPETSLKQLLLQAEKLHIPIVIRGIFGNDFNTTIAKVKKLVQPQQGQSPLGGVSINPIWFKQFGIKQVPAFVVMKPNTCTDKPPCDPKNYDVVYGNVSLFDALDTVAREGAYHAIARKALP</sequence>